<dbReference type="Proteomes" id="UP000053060">
    <property type="component" value="Unassembled WGS sequence"/>
</dbReference>
<accession>A0A0V9UDN3</accession>
<reference evidence="2 3" key="2">
    <citation type="journal article" date="2016" name="Genome Announc.">
        <title>Draft Genome Sequence of a Versatile Hydrocarbon-Degrading Bacterium, Rhodococcus pyridinivorans Strain KG-16, Collected from Oil Fields in India.</title>
        <authorList>
            <person name="Aggarwal R.K."/>
            <person name="Dawar C."/>
            <person name="Phanindranath R."/>
            <person name="Mutnuri L."/>
            <person name="Dayal A.M."/>
        </authorList>
    </citation>
    <scope>NUCLEOTIDE SEQUENCE [LARGE SCALE GENOMIC DNA]</scope>
    <source>
        <strain evidence="2 3">KG-16</strain>
    </source>
</reference>
<dbReference type="PATRIC" id="fig|1441730.3.peg.5207"/>
<evidence type="ECO:0000313" key="2">
    <source>
        <dbReference type="EMBL" id="KSZ56149.1"/>
    </source>
</evidence>
<protein>
    <submittedName>
        <fullName evidence="2">Uncharacterized protein</fullName>
    </submittedName>
</protein>
<dbReference type="EMBL" id="AZXY01000021">
    <property type="protein sequence ID" value="KSZ56149.1"/>
    <property type="molecule type" value="Genomic_DNA"/>
</dbReference>
<proteinExistence type="predicted"/>
<keyword evidence="1" id="KW-0732">Signal</keyword>
<comment type="caution">
    <text evidence="2">The sequence shown here is derived from an EMBL/GenBank/DDBJ whole genome shotgun (WGS) entry which is preliminary data.</text>
</comment>
<gene>
    <name evidence="2" type="ORF">Z045_24790</name>
</gene>
<name>A0A0V9UDN3_9NOCA</name>
<feature type="chain" id="PRO_5006898356" evidence="1">
    <location>
        <begin position="21"/>
        <end position="153"/>
    </location>
</feature>
<dbReference type="SUPFAM" id="SSF52266">
    <property type="entry name" value="SGNH hydrolase"/>
    <property type="match status" value="1"/>
</dbReference>
<dbReference type="AlphaFoldDB" id="A0A0V9UDN3"/>
<evidence type="ECO:0000256" key="1">
    <source>
        <dbReference type="SAM" id="SignalP"/>
    </source>
</evidence>
<sequence length="153" mass="16984">MKLFLVVARASSHLTQLAHASVVHLLAVDERRLIVDGIDYSMTINPEPTPDHAPSVNRLQDLFAEFFPQRLDVLFLSAGHNYQQRTPAEMFALIDSFVADFRALRTGTPIIVTGQNPQLAPASAQLAHNERQKALAAYWRERGFGYVPVTSSG</sequence>
<evidence type="ECO:0000313" key="3">
    <source>
        <dbReference type="Proteomes" id="UP000053060"/>
    </source>
</evidence>
<organism evidence="2 3">
    <name type="scientific">Rhodococcus pyridinivorans KG-16</name>
    <dbReference type="NCBI Taxonomy" id="1441730"/>
    <lineage>
        <taxon>Bacteria</taxon>
        <taxon>Bacillati</taxon>
        <taxon>Actinomycetota</taxon>
        <taxon>Actinomycetes</taxon>
        <taxon>Mycobacteriales</taxon>
        <taxon>Nocardiaceae</taxon>
        <taxon>Rhodococcus</taxon>
    </lineage>
</organism>
<reference evidence="3" key="1">
    <citation type="submission" date="2015-01" db="EMBL/GenBank/DDBJ databases">
        <title>Draft genome sequence of Rhodococcus pyridinivorans strain KG-16, a hydrocarbon-degrading bacterium.</title>
        <authorList>
            <person name="Aggarwal R.K."/>
            <person name="Dawar C."/>
        </authorList>
    </citation>
    <scope>NUCLEOTIDE SEQUENCE [LARGE SCALE GENOMIC DNA]</scope>
    <source>
        <strain evidence="3">KG-16</strain>
    </source>
</reference>
<feature type="signal peptide" evidence="1">
    <location>
        <begin position="1"/>
        <end position="20"/>
    </location>
</feature>